<feature type="compositionally biased region" description="Pro residues" evidence="3">
    <location>
        <begin position="281"/>
        <end position="302"/>
    </location>
</feature>
<dbReference type="RefSeq" id="WP_422862791.1">
    <property type="nucleotide sequence ID" value="NZ_JAMSKV010000001.1"/>
</dbReference>
<evidence type="ECO:0000256" key="4">
    <source>
        <dbReference type="SAM" id="SignalP"/>
    </source>
</evidence>
<evidence type="ECO:0000313" key="5">
    <source>
        <dbReference type="EMBL" id="MCQ8277364.1"/>
    </source>
</evidence>
<sequence length="302" mass="31780">MSRSTRVALVAGLLLAQGPIASLTVAHAQQGGYFMPKSAQPAAEPAHRRAPESHAQRSAAPAPVPAQIVPDSPAPDDGGAGPQAQPVLPLPPVPNQAELPKGAAPPAPVIGVISVPEVMHESQAGQQVESVLGARRDKLSQDAQKEQAAWRDTEKQIQEQVKGGLSQAQAQAKVRALQLRAQNAQKEFRDRNRIIQEAAQVAIGQIERELVQVIKQVAASRGMNLVLHREQVALNFPDFDITAQVISQLNATLPSVFIPADGVDPEVLAKSGTYPTTANPGPAPNTVPVAAPVPPQAAPEKK</sequence>
<feature type="compositionally biased region" description="Low complexity" evidence="3">
    <location>
        <begin position="59"/>
        <end position="70"/>
    </location>
</feature>
<evidence type="ECO:0000313" key="6">
    <source>
        <dbReference type="Proteomes" id="UP001524587"/>
    </source>
</evidence>
<comment type="similarity">
    <text evidence="1">Belongs to the Skp family.</text>
</comment>
<reference evidence="5 6" key="1">
    <citation type="submission" date="2022-06" db="EMBL/GenBank/DDBJ databases">
        <title>Endosaccharibacter gen. nov., sp. nov., endophytic bacteria isolated from sugarcane.</title>
        <authorList>
            <person name="Pitiwittayakul N."/>
            <person name="Yukphan P."/>
            <person name="Charoenyingcharoen P."/>
            <person name="Tanasupawat S."/>
        </authorList>
    </citation>
    <scope>NUCLEOTIDE SEQUENCE [LARGE SCALE GENOMIC DNA]</scope>
    <source>
        <strain evidence="5 6">KSS8</strain>
    </source>
</reference>
<comment type="caution">
    <text evidence="5">The sequence shown here is derived from an EMBL/GenBank/DDBJ whole genome shotgun (WGS) entry which is preliminary data.</text>
</comment>
<gene>
    <name evidence="5" type="ORF">NFI95_02720</name>
</gene>
<dbReference type="SMART" id="SM00935">
    <property type="entry name" value="OmpH"/>
    <property type="match status" value="1"/>
</dbReference>
<dbReference type="Pfam" id="PF03938">
    <property type="entry name" value="OmpH"/>
    <property type="match status" value="1"/>
</dbReference>
<evidence type="ECO:0000256" key="2">
    <source>
        <dbReference type="ARBA" id="ARBA00022729"/>
    </source>
</evidence>
<feature type="compositionally biased region" description="Basic and acidic residues" evidence="3">
    <location>
        <begin position="45"/>
        <end position="55"/>
    </location>
</feature>
<dbReference type="Gene3D" id="3.30.910.20">
    <property type="entry name" value="Skp domain"/>
    <property type="match status" value="1"/>
</dbReference>
<dbReference type="InterPro" id="IPR024930">
    <property type="entry name" value="Skp_dom_sf"/>
</dbReference>
<feature type="region of interest" description="Disordered" evidence="3">
    <location>
        <begin position="269"/>
        <end position="302"/>
    </location>
</feature>
<name>A0ABT1W3D5_9PROT</name>
<protein>
    <submittedName>
        <fullName evidence="5">OmpH family outer membrane protein</fullName>
    </submittedName>
</protein>
<dbReference type="EMBL" id="JAMSKV010000001">
    <property type="protein sequence ID" value="MCQ8277364.1"/>
    <property type="molecule type" value="Genomic_DNA"/>
</dbReference>
<dbReference type="PANTHER" id="PTHR35089">
    <property type="entry name" value="CHAPERONE PROTEIN SKP"/>
    <property type="match status" value="1"/>
</dbReference>
<feature type="chain" id="PRO_5045602619" evidence="4">
    <location>
        <begin position="29"/>
        <end position="302"/>
    </location>
</feature>
<keyword evidence="6" id="KW-1185">Reference proteome</keyword>
<accession>A0ABT1W3D5</accession>
<keyword evidence="2 4" id="KW-0732">Signal</keyword>
<dbReference type="PANTHER" id="PTHR35089:SF1">
    <property type="entry name" value="CHAPERONE PROTEIN SKP"/>
    <property type="match status" value="1"/>
</dbReference>
<feature type="signal peptide" evidence="4">
    <location>
        <begin position="1"/>
        <end position="28"/>
    </location>
</feature>
<evidence type="ECO:0000256" key="1">
    <source>
        <dbReference type="ARBA" id="ARBA00009091"/>
    </source>
</evidence>
<dbReference type="SUPFAM" id="SSF111384">
    <property type="entry name" value="OmpH-like"/>
    <property type="match status" value="1"/>
</dbReference>
<organism evidence="5 6">
    <name type="scientific">Endosaccharibacter trunci</name>
    <dbReference type="NCBI Taxonomy" id="2812733"/>
    <lineage>
        <taxon>Bacteria</taxon>
        <taxon>Pseudomonadati</taxon>
        <taxon>Pseudomonadota</taxon>
        <taxon>Alphaproteobacteria</taxon>
        <taxon>Acetobacterales</taxon>
        <taxon>Acetobacteraceae</taxon>
        <taxon>Endosaccharibacter</taxon>
    </lineage>
</organism>
<feature type="region of interest" description="Disordered" evidence="3">
    <location>
        <begin position="36"/>
        <end position="102"/>
    </location>
</feature>
<dbReference type="Proteomes" id="UP001524587">
    <property type="component" value="Unassembled WGS sequence"/>
</dbReference>
<proteinExistence type="inferred from homology"/>
<evidence type="ECO:0000256" key="3">
    <source>
        <dbReference type="SAM" id="MobiDB-lite"/>
    </source>
</evidence>
<dbReference type="InterPro" id="IPR005632">
    <property type="entry name" value="Chaperone_Skp"/>
</dbReference>